<dbReference type="OrthoDB" id="9808770at2"/>
<keyword evidence="2" id="KW-0663">Pyridoxal phosphate</keyword>
<dbReference type="GO" id="GO:0003700">
    <property type="term" value="F:DNA-binding transcription factor activity"/>
    <property type="evidence" value="ECO:0007669"/>
    <property type="project" value="InterPro"/>
</dbReference>
<keyword evidence="8" id="KW-0032">Aminotransferase</keyword>
<dbReference type="GO" id="GO:0008483">
    <property type="term" value="F:transaminase activity"/>
    <property type="evidence" value="ECO:0007669"/>
    <property type="project" value="UniProtKB-KW"/>
</dbReference>
<protein>
    <submittedName>
        <fullName evidence="8">PLP-dependent aminotransferase family protein</fullName>
    </submittedName>
</protein>
<evidence type="ECO:0000313" key="8">
    <source>
        <dbReference type="EMBL" id="TMP61139.1"/>
    </source>
</evidence>
<accession>A0A5S3XSL1</accession>
<dbReference type="InterPro" id="IPR004839">
    <property type="entry name" value="Aminotransferase_I/II_large"/>
</dbReference>
<evidence type="ECO:0000256" key="3">
    <source>
        <dbReference type="ARBA" id="ARBA00023015"/>
    </source>
</evidence>
<dbReference type="AlphaFoldDB" id="A0A5S3XSL1"/>
<dbReference type="EMBL" id="PNCL01000018">
    <property type="protein sequence ID" value="TMP61139.1"/>
    <property type="molecule type" value="Genomic_DNA"/>
</dbReference>
<reference evidence="8" key="3">
    <citation type="submission" date="2019-09" db="EMBL/GenBank/DDBJ databases">
        <title>Co-occurence of chitin degradation, pigmentation and bioactivity in marine Pseudoalteromonas.</title>
        <authorList>
            <person name="Sonnenschein E.C."/>
            <person name="Bech P.K."/>
        </authorList>
    </citation>
    <scope>NUCLEOTIDE SEQUENCE</scope>
    <source>
        <strain evidence="8">S2231</strain>
        <strain evidence="7">S2233</strain>
    </source>
</reference>
<evidence type="ECO:0000256" key="1">
    <source>
        <dbReference type="ARBA" id="ARBA00005384"/>
    </source>
</evidence>
<dbReference type="Proteomes" id="UP000307706">
    <property type="component" value="Unassembled WGS sequence"/>
</dbReference>
<comment type="similarity">
    <text evidence="1">In the C-terminal section; belongs to the class-I pyridoxal-phosphate-dependent aminotransferase family.</text>
</comment>
<evidence type="ECO:0000256" key="4">
    <source>
        <dbReference type="ARBA" id="ARBA00023125"/>
    </source>
</evidence>
<reference evidence="9 10" key="2">
    <citation type="submission" date="2019-06" db="EMBL/GenBank/DDBJ databases">
        <title>Co-occurence of chitin degradation, pigmentation and bioactivity in marine Pseudoalteromonas.</title>
        <authorList>
            <person name="Sonnenschein E.C."/>
            <person name="Bech P.K."/>
        </authorList>
    </citation>
    <scope>NUCLEOTIDE SEQUENCE [LARGE SCALE GENOMIC DNA]</scope>
    <source>
        <strain evidence="10">S2231</strain>
        <strain evidence="9">S2233</strain>
    </source>
</reference>
<dbReference type="PANTHER" id="PTHR46577:SF1">
    <property type="entry name" value="HTH-TYPE TRANSCRIPTIONAL REGULATORY PROTEIN GABR"/>
    <property type="match status" value="1"/>
</dbReference>
<dbReference type="Pfam" id="PF00155">
    <property type="entry name" value="Aminotran_1_2"/>
    <property type="match status" value="1"/>
</dbReference>
<comment type="caution">
    <text evidence="8">The sequence shown here is derived from an EMBL/GenBank/DDBJ whole genome shotgun (WGS) entry which is preliminary data.</text>
</comment>
<evidence type="ECO:0000259" key="6">
    <source>
        <dbReference type="PROSITE" id="PS50949"/>
    </source>
</evidence>
<gene>
    <name evidence="8" type="ORF">CWB96_05165</name>
    <name evidence="7" type="ORF">CWB97_06030</name>
</gene>
<dbReference type="GO" id="GO:0030170">
    <property type="term" value="F:pyridoxal phosphate binding"/>
    <property type="evidence" value="ECO:0007669"/>
    <property type="project" value="InterPro"/>
</dbReference>
<dbReference type="CDD" id="cd00609">
    <property type="entry name" value="AAT_like"/>
    <property type="match status" value="1"/>
</dbReference>
<keyword evidence="3" id="KW-0805">Transcription regulation</keyword>
<dbReference type="SMART" id="SM00345">
    <property type="entry name" value="HTH_GNTR"/>
    <property type="match status" value="1"/>
</dbReference>
<name>A0A5S3XSL1_9GAMM</name>
<dbReference type="SUPFAM" id="SSF53383">
    <property type="entry name" value="PLP-dependent transferases"/>
    <property type="match status" value="1"/>
</dbReference>
<dbReference type="PANTHER" id="PTHR46577">
    <property type="entry name" value="HTH-TYPE TRANSCRIPTIONAL REGULATORY PROTEIN GABR"/>
    <property type="match status" value="1"/>
</dbReference>
<feature type="domain" description="HTH gntR-type" evidence="6">
    <location>
        <begin position="13"/>
        <end position="81"/>
    </location>
</feature>
<dbReference type="InterPro" id="IPR000524">
    <property type="entry name" value="Tscrpt_reg_HTH_GntR"/>
</dbReference>
<dbReference type="InterPro" id="IPR036388">
    <property type="entry name" value="WH-like_DNA-bd_sf"/>
</dbReference>
<evidence type="ECO:0000256" key="2">
    <source>
        <dbReference type="ARBA" id="ARBA00022898"/>
    </source>
</evidence>
<evidence type="ECO:0000256" key="5">
    <source>
        <dbReference type="ARBA" id="ARBA00023163"/>
    </source>
</evidence>
<evidence type="ECO:0000313" key="7">
    <source>
        <dbReference type="EMBL" id="TMP44767.1"/>
    </source>
</evidence>
<dbReference type="InterPro" id="IPR015424">
    <property type="entry name" value="PyrdxlP-dep_Trfase"/>
</dbReference>
<dbReference type="RefSeq" id="WP_138595755.1">
    <property type="nucleotide sequence ID" value="NZ_PNCK01000019.1"/>
</dbReference>
<dbReference type="EMBL" id="PNCK01000019">
    <property type="protein sequence ID" value="TMP44767.1"/>
    <property type="molecule type" value="Genomic_DNA"/>
</dbReference>
<dbReference type="Gene3D" id="1.10.10.10">
    <property type="entry name" value="Winged helix-like DNA-binding domain superfamily/Winged helix DNA-binding domain"/>
    <property type="match status" value="1"/>
</dbReference>
<dbReference type="CDD" id="cd07377">
    <property type="entry name" value="WHTH_GntR"/>
    <property type="match status" value="1"/>
</dbReference>
<keyword evidence="5" id="KW-0804">Transcription</keyword>
<dbReference type="GO" id="GO:0003677">
    <property type="term" value="F:DNA binding"/>
    <property type="evidence" value="ECO:0007669"/>
    <property type="project" value="UniProtKB-KW"/>
</dbReference>
<dbReference type="InterPro" id="IPR015421">
    <property type="entry name" value="PyrdxlP-dep_Trfase_major"/>
</dbReference>
<keyword evidence="4" id="KW-0238">DNA-binding</keyword>
<reference evidence="9 10" key="1">
    <citation type="submission" date="2017-12" db="EMBL/GenBank/DDBJ databases">
        <authorList>
            <person name="Paulsen S."/>
            <person name="Gram L.K."/>
        </authorList>
    </citation>
    <scope>NUCLEOTIDE SEQUENCE [LARGE SCALE GENOMIC DNA]</scope>
    <source>
        <strain evidence="8 10">S2231</strain>
        <strain evidence="7 9">S2233</strain>
    </source>
</reference>
<dbReference type="InterPro" id="IPR036390">
    <property type="entry name" value="WH_DNA-bd_sf"/>
</dbReference>
<dbReference type="InterPro" id="IPR051446">
    <property type="entry name" value="HTH_trans_reg/aminotransferase"/>
</dbReference>
<organism evidence="8 10">
    <name type="scientific">Pseudoalteromonas citrea</name>
    <dbReference type="NCBI Taxonomy" id="43655"/>
    <lineage>
        <taxon>Bacteria</taxon>
        <taxon>Pseudomonadati</taxon>
        <taxon>Pseudomonadota</taxon>
        <taxon>Gammaproteobacteria</taxon>
        <taxon>Alteromonadales</taxon>
        <taxon>Pseudoalteromonadaceae</taxon>
        <taxon>Pseudoalteromonas</taxon>
    </lineage>
</organism>
<keyword evidence="8" id="KW-0808">Transferase</keyword>
<sequence length="498" mass="55878">MNPIPVEFCGDGPARYLQLARAIRRAIKTGELSPGTKLSSARIMAQAYALNRHTVMNALQILVAEGWLESQERSGYKVTHSLPIDSSLRPDLTLSKHRTVAVAERYQTRSFNWPIVYAAQAPLSLSDYRYNFAGGLPDLAEFPFDEFKRAMGSACQRLDTHLLHYGEVSGVPDLKTQITAYLAKARGLVANELLVCNGSQEALFLIAKAFIGEGECIAVETLGYPPARKAFIACGASLVDIRQDEYGLCVEDLAKQLRVHPIKLLYLTPLHQYPTTVTLSMTRRMQIYQLCYEHGVAIIEDDYDHEFHYRCQPIAPMASDDPAGIVVYVSTFSKLMFAGARLGYIVCSNSIMSQLTALKQLVNHKNDVLTQLGVAQWMKEGGFERHAKRMTKLYKNNYQHLDRLLQAYQAQGYPIRYDKPDGGMAMWVDMGVNVNQLKEKAKLSGIYVQTQSEFYFEHSTRSLRGDASQNTHIRLGFAGQSPDMLAKGLQIIIDILYE</sequence>
<evidence type="ECO:0000313" key="9">
    <source>
        <dbReference type="Proteomes" id="UP000305730"/>
    </source>
</evidence>
<dbReference type="Gene3D" id="3.40.640.10">
    <property type="entry name" value="Type I PLP-dependent aspartate aminotransferase-like (Major domain)"/>
    <property type="match status" value="1"/>
</dbReference>
<dbReference type="PROSITE" id="PS50949">
    <property type="entry name" value="HTH_GNTR"/>
    <property type="match status" value="1"/>
</dbReference>
<dbReference type="SUPFAM" id="SSF46785">
    <property type="entry name" value="Winged helix' DNA-binding domain"/>
    <property type="match status" value="1"/>
</dbReference>
<proteinExistence type="inferred from homology"/>
<keyword evidence="9" id="KW-1185">Reference proteome</keyword>
<dbReference type="Pfam" id="PF00392">
    <property type="entry name" value="GntR"/>
    <property type="match status" value="1"/>
</dbReference>
<dbReference type="Proteomes" id="UP000305730">
    <property type="component" value="Unassembled WGS sequence"/>
</dbReference>
<evidence type="ECO:0000313" key="10">
    <source>
        <dbReference type="Proteomes" id="UP000307706"/>
    </source>
</evidence>